<feature type="compositionally biased region" description="Low complexity" evidence="2">
    <location>
        <begin position="151"/>
        <end position="163"/>
    </location>
</feature>
<feature type="compositionally biased region" description="Basic and acidic residues" evidence="2">
    <location>
        <begin position="388"/>
        <end position="403"/>
    </location>
</feature>
<feature type="coiled-coil region" evidence="1">
    <location>
        <begin position="1373"/>
        <end position="1400"/>
    </location>
</feature>
<proteinExistence type="predicted"/>
<name>A0A6I8UL39_DROPS</name>
<evidence type="ECO:0000256" key="2">
    <source>
        <dbReference type="SAM" id="MobiDB-lite"/>
    </source>
</evidence>
<dbReference type="Proteomes" id="UP000001819">
    <property type="component" value="Chromosome 4"/>
</dbReference>
<evidence type="ECO:0000313" key="4">
    <source>
        <dbReference type="RefSeq" id="XP_001357172.4"/>
    </source>
</evidence>
<gene>
    <name evidence="4" type="primary">LOC4818175</name>
</gene>
<keyword evidence="1" id="KW-0175">Coiled coil</keyword>
<keyword evidence="3" id="KW-1185">Reference proteome</keyword>
<sequence>MADDRKSFNATTVQEHIRRASERKPKEATGVQAKKNKEKQEPKERKEHTDGKERIIGKRECPPRKSTGKETKEQRIIKKFRNIDFSRKDSDHKLTVQTLEFPDVNIKRTDLHKRDECGQSVVQKRGRDLGSSSNSHFRNGVMSVKIRKKSCTSSTSAASSSRISSERPSARVRGMPDSQEMIDSLHEPSERLPYFKGEAWKKPCPASFIAGAPRSHIGRCPDNYNQLAKLRPSRQKFFLTQDPRVTHCLVNPVALRHKPLTKVQEYEVISKMVKHGDNLCASTGSEGSESHISELIDLQNPLNLDFHGMDYKNTYEQDENEQEDTQTYWRVNRYMARRATKKNTQVKVEAELKAERLAVPKRFTTQIKDEPIKEEPPVKSPRLVDLYRSPDKPANKKKIDEERAKREERYKDIYLRKKQRELEEEKAREKKEAAEKEIQARTVAEQDLSKDLAIIDDAIERSFRKNVEIKPVVRNRKVFPKTLTETERLKAVMHRENCVSRDLAKVTQQFFLERTGKMKKLQAAEQNLRCEESIEGSVGSTPSEQSSDDEDYLKVGKIGDHFQLRGFHFKHGDGLRGKLHRHQIMQGQRTVKGCLTREEWLNQLVPHKEPIKLDIERGIIKFMDPDDPNLDLFPPAPLLMRQHVRQSAVREFIDKRLGMHYHRLLRKNIKVIKPKLQYNVRKFNLIRYVFPEKVIVPDDRDLVDVVDVDVLDATKTTTTLEYLKLKQKIASIKRHKKKLARMELLGLPCQEIKRQQLRDLGQDEGDHEDIEVDWVPTPEPPYDQSATDGQGSSNDSRLSAGCETPRKDPSCFIPTWKRYGMAPNSQKNRNRNRYWTNSILKGRMSPENSSEDPESRQKNTYHDRYWRNSMIRRQQAPADHQSIASIFRNSRNREGYWRKSKLCGEKTSNGRLMAGETYQPMRYRGNMPAPKLREKTLTIHPRRRRDYETERIPSALFNEVLPYSPVPLMEQPEEERKRLANVRKKKRRYTDLFEARHHHDHWAPTELRNVHVQYQNKTVYPEITTIRKRIKEPVFRFEKANPPCKKHIDMDMTMPRYDFEAMIREHLAVTRTDNKEATGEVVHDLCYPHDFVFHSRDPEEIAKLDFPGRRQYLEFLRETREAIYETKDIEPGEERLLVDRKAIEADLEEDLQSIQNCLSSLSSSTCTDLSNDSGSFLVVEGKTKIPLDYIRKPLVPFEEMRRSRFHATVIDVNAEDEDPYRMLPFSGQHKEQSAIMGPKDTFFTFSTRLRNSLRLRLEVEVPDVRNTLLGPGHNKYYGAVITDLDENYIEELKSRANVKTFNFKTGIELLKDAMRLKYESLLIQGQMVRTKIYDRMNERHWVNMKNTKNLYEGLFAKWQKKQYNAAMMLVYQVKAYYEITDKLKQEHRELERELMMLNMDIVFIEGHWIRCIMLQNFHYLMGDQDWRMENDWIHLVPAAKLGKEDTEDVGEEQELDVEEEEEVEMELERADISIAKRAIVNIRVRDKDDAWAIRAFYYDVYMQKIHPILQVFPDAEAFLQGVNNLKTQTFMTLLEMHFTLSIHTELQGRLETFMDWCSKHLKEKEEYVARKSAKKFFMEGRAIEMEARVLHYLGKPIEQSFADEEYNKHRAVIAEVWRRIIPETVRGTSDVLPSSADMVAGISDVVMELLGKFEHLDIHKAREVEQSLRKKRRYLQKISAQAYQVERRIEMEMKKVRRNLEPPYKPPKREGRLPRLFLKKRVVKQPVQKIVISENTKNFMRAFKDDGEVIGDSLTQDSLMVVDNMQEQIVPFYFDHFLKINGYTPNYNFKTNIELRDGPELARFKVKEVLPDVIIRLENWELMHKKIMEENIQRNPKMYENIS</sequence>
<dbReference type="InParanoid" id="A0A6I8UL39"/>
<feature type="compositionally biased region" description="Polar residues" evidence="2">
    <location>
        <begin position="784"/>
        <end position="797"/>
    </location>
</feature>
<feature type="region of interest" description="Disordered" evidence="2">
    <location>
        <begin position="771"/>
        <end position="806"/>
    </location>
</feature>
<accession>A0A6I8UL39</accession>
<reference evidence="4" key="1">
    <citation type="submission" date="2025-08" db="UniProtKB">
        <authorList>
            <consortium name="RefSeq"/>
        </authorList>
    </citation>
    <scope>IDENTIFICATION</scope>
    <source>
        <strain evidence="4">MV-25-SWS-2005</strain>
        <tissue evidence="4">Whole body</tissue>
    </source>
</reference>
<dbReference type="ExpressionAtlas" id="A0A6I8UL39">
    <property type="expression patterns" value="baseline"/>
</dbReference>
<evidence type="ECO:0000256" key="1">
    <source>
        <dbReference type="SAM" id="Coils"/>
    </source>
</evidence>
<feature type="compositionally biased region" description="Basic and acidic residues" evidence="2">
    <location>
        <begin position="38"/>
        <end position="74"/>
    </location>
</feature>
<dbReference type="KEGG" id="dpo:4818175"/>
<feature type="region of interest" description="Disordered" evidence="2">
    <location>
        <begin position="146"/>
        <end position="173"/>
    </location>
</feature>
<protein>
    <submittedName>
        <fullName evidence="4">Uncharacterized protein</fullName>
    </submittedName>
</protein>
<feature type="region of interest" description="Disordered" evidence="2">
    <location>
        <begin position="1"/>
        <end position="74"/>
    </location>
</feature>
<feature type="region of interest" description="Disordered" evidence="2">
    <location>
        <begin position="383"/>
        <end position="403"/>
    </location>
</feature>
<organism evidence="3 4">
    <name type="scientific">Drosophila pseudoobscura pseudoobscura</name>
    <name type="common">Fruit fly</name>
    <dbReference type="NCBI Taxonomy" id="46245"/>
    <lineage>
        <taxon>Eukaryota</taxon>
        <taxon>Metazoa</taxon>
        <taxon>Ecdysozoa</taxon>
        <taxon>Arthropoda</taxon>
        <taxon>Hexapoda</taxon>
        <taxon>Insecta</taxon>
        <taxon>Pterygota</taxon>
        <taxon>Neoptera</taxon>
        <taxon>Endopterygota</taxon>
        <taxon>Diptera</taxon>
        <taxon>Brachycera</taxon>
        <taxon>Muscomorpha</taxon>
        <taxon>Ephydroidea</taxon>
        <taxon>Drosophilidae</taxon>
        <taxon>Drosophila</taxon>
        <taxon>Sophophora</taxon>
    </lineage>
</organism>
<evidence type="ECO:0000313" key="3">
    <source>
        <dbReference type="Proteomes" id="UP000001819"/>
    </source>
</evidence>
<feature type="compositionally biased region" description="Basic and acidic residues" evidence="2">
    <location>
        <begin position="15"/>
        <end position="27"/>
    </location>
</feature>
<dbReference type="RefSeq" id="XP_001357172.4">
    <property type="nucleotide sequence ID" value="XM_001357136.4"/>
</dbReference>